<evidence type="ECO:0000313" key="2">
    <source>
        <dbReference type="Proteomes" id="UP000475862"/>
    </source>
</evidence>
<dbReference type="GO" id="GO:0006281">
    <property type="term" value="P:DNA repair"/>
    <property type="evidence" value="ECO:0007669"/>
    <property type="project" value="UniProtKB-ARBA"/>
</dbReference>
<dbReference type="EMBL" id="VYZN01000024">
    <property type="protein sequence ID" value="KAE9536173.1"/>
    <property type="molecule type" value="Genomic_DNA"/>
</dbReference>
<organism evidence="1 2">
    <name type="scientific">Aphis glycines</name>
    <name type="common">Soybean aphid</name>
    <dbReference type="NCBI Taxonomy" id="307491"/>
    <lineage>
        <taxon>Eukaryota</taxon>
        <taxon>Metazoa</taxon>
        <taxon>Ecdysozoa</taxon>
        <taxon>Arthropoda</taxon>
        <taxon>Hexapoda</taxon>
        <taxon>Insecta</taxon>
        <taxon>Pterygota</taxon>
        <taxon>Neoptera</taxon>
        <taxon>Paraneoptera</taxon>
        <taxon>Hemiptera</taxon>
        <taxon>Sternorrhyncha</taxon>
        <taxon>Aphidomorpha</taxon>
        <taxon>Aphidoidea</taxon>
        <taxon>Aphididae</taxon>
        <taxon>Aphidini</taxon>
        <taxon>Aphis</taxon>
        <taxon>Aphis</taxon>
    </lineage>
</organism>
<dbReference type="AlphaFoldDB" id="A0A6G0TNY7"/>
<comment type="caution">
    <text evidence="1">The sequence shown here is derived from an EMBL/GenBank/DDBJ whole genome shotgun (WGS) entry which is preliminary data.</text>
</comment>
<dbReference type="PANTHER" id="PTHR46609:SF8">
    <property type="entry name" value="YQAJ VIRAL RECOMBINASE DOMAIN-CONTAINING PROTEIN"/>
    <property type="match status" value="1"/>
</dbReference>
<dbReference type="InterPro" id="IPR051703">
    <property type="entry name" value="NF-kappa-B_Signaling_Reg"/>
</dbReference>
<reference evidence="1 2" key="1">
    <citation type="submission" date="2019-08" db="EMBL/GenBank/DDBJ databases">
        <title>The genome of the soybean aphid Biotype 1, its phylome, world population structure and adaptation to the North American continent.</title>
        <authorList>
            <person name="Giordano R."/>
            <person name="Donthu R.K."/>
            <person name="Hernandez A.G."/>
            <person name="Wright C.L."/>
            <person name="Zimin A.V."/>
        </authorList>
    </citation>
    <scope>NUCLEOTIDE SEQUENCE [LARGE SCALE GENOMIC DNA]</scope>
    <source>
        <tissue evidence="1">Whole aphids</tissue>
    </source>
</reference>
<protein>
    <recommendedName>
        <fullName evidence="3">YqaJ viral recombinase domain-containing protein</fullName>
    </recommendedName>
</protein>
<dbReference type="Gene3D" id="3.90.320.10">
    <property type="match status" value="1"/>
</dbReference>
<evidence type="ECO:0008006" key="3">
    <source>
        <dbReference type="Google" id="ProtNLM"/>
    </source>
</evidence>
<keyword evidence="2" id="KW-1185">Reference proteome</keyword>
<dbReference type="SUPFAM" id="SSF52980">
    <property type="entry name" value="Restriction endonuclease-like"/>
    <property type="match status" value="1"/>
</dbReference>
<proteinExistence type="predicted"/>
<dbReference type="Proteomes" id="UP000475862">
    <property type="component" value="Unassembled WGS sequence"/>
</dbReference>
<name>A0A6G0TNY7_APHGL</name>
<evidence type="ECO:0000313" key="1">
    <source>
        <dbReference type="EMBL" id="KAE9536173.1"/>
    </source>
</evidence>
<dbReference type="CDD" id="cd22343">
    <property type="entry name" value="PDDEXK_lambda_exonuclease-like"/>
    <property type="match status" value="1"/>
</dbReference>
<sequence>MYLHENPSPNYNNNAAESYNSILAKFVGGKRINFSKKGSYELRCNVAVTNYNSGMSRLSLFNKNITTKSPGLFTKRYVKKHESSFCQKRRRRLFCQLSIRSKIKASAGPDQNYGAVLEEIDPLENITDISMSVIIMSTSEYTNLQTKFLEKLKLSISEVQSLEKRTKRQHQCEEWHLERKKRLTASLFGRICKLRKTTSRDKVVSYMLFGTFKGNASTRYTVSPDGLVELDALVEIKCPANAKDFTPEDAIKNKKIISCFIKNGNLFLNRNDNYYYQVQGQLHVTNWMYCYFCIWTPKGILIEKIQRDDHFWKTNMEVQLKTFFMDYLLKELIKQELK</sequence>
<dbReference type="InterPro" id="IPR011604">
    <property type="entry name" value="PDDEXK-like_dom_sf"/>
</dbReference>
<accession>A0A6G0TNY7</accession>
<dbReference type="InterPro" id="IPR011335">
    <property type="entry name" value="Restrct_endonuc-II-like"/>
</dbReference>
<gene>
    <name evidence="1" type="ORF">AGLY_007396</name>
</gene>
<dbReference type="OrthoDB" id="6617437at2759"/>
<dbReference type="PANTHER" id="PTHR46609">
    <property type="entry name" value="EXONUCLEASE, PHAGE-TYPE/RECB, C-TERMINAL DOMAIN-CONTAINING PROTEIN"/>
    <property type="match status" value="1"/>
</dbReference>